<evidence type="ECO:0000313" key="2">
    <source>
        <dbReference type="EMBL" id="ADN09771.1"/>
    </source>
</evidence>
<dbReference type="AlphaFoldDB" id="E0UPW2"/>
<sequence>MKKTLSKYFNIYVVIALIGAFSFLYLFSFAFVLNDVATGSSLKMKKKAIQKKKELCLKDPTQC</sequence>
<feature type="transmembrane region" description="Helical" evidence="1">
    <location>
        <begin position="12"/>
        <end position="33"/>
    </location>
</feature>
<keyword evidence="1" id="KW-0472">Membrane</keyword>
<keyword evidence="3" id="KW-1185">Reference proteome</keyword>
<protein>
    <submittedName>
        <fullName evidence="2">Uncharacterized protein</fullName>
    </submittedName>
</protein>
<evidence type="ECO:0000256" key="1">
    <source>
        <dbReference type="SAM" id="Phobius"/>
    </source>
</evidence>
<dbReference type="Proteomes" id="UP000007803">
    <property type="component" value="Chromosome"/>
</dbReference>
<evidence type="ECO:0000313" key="3">
    <source>
        <dbReference type="Proteomes" id="UP000007803"/>
    </source>
</evidence>
<reference evidence="3" key="1">
    <citation type="journal article" date="2010" name="Stand. Genomic Sci.">
        <title>Complete genome sequence of Sulfurimonas autotrophica type strain (OK10).</title>
        <authorList>
            <person name="Sikorski J."/>
            <person name="Munk C."/>
            <person name="Lapidus A."/>
            <person name="Djao O."/>
            <person name="Lucas S."/>
            <person name="Glavina Del Rio T."/>
            <person name="Nolan M."/>
            <person name="Tice H."/>
            <person name="Han C."/>
            <person name="Cheng J."/>
            <person name="Tapia R."/>
            <person name="Goodwin L."/>
            <person name="Pitluck S."/>
            <person name="Liolios K."/>
            <person name="Ivanova N."/>
            <person name="Mavromatis K."/>
            <person name="Mikhailova N."/>
            <person name="Pati A."/>
            <person name="Sims D."/>
            <person name="Meincke L."/>
            <person name="Brettin T."/>
            <person name="Detter J."/>
            <person name="Chen A."/>
            <person name="Palaniappan K."/>
            <person name="Land M."/>
            <person name="Hauser L."/>
            <person name="Chang Y."/>
            <person name="Jeffries C."/>
            <person name="Rohde M."/>
            <person name="Lang E."/>
            <person name="Spring S."/>
            <person name="Goker M."/>
            <person name="Woyke T."/>
            <person name="Bristow J."/>
            <person name="Eisen J."/>
            <person name="Markowitz V."/>
            <person name="Hugenholtz P."/>
            <person name="Kyrpides N."/>
            <person name="Klenk H."/>
        </authorList>
    </citation>
    <scope>NUCLEOTIDE SEQUENCE [LARGE SCALE GENOMIC DNA]</scope>
    <source>
        <strain evidence="3">ATCC BAA-671 / DSM 16294 / JCM 11897 / OK10</strain>
    </source>
</reference>
<dbReference type="EMBL" id="CP002205">
    <property type="protein sequence ID" value="ADN09771.1"/>
    <property type="molecule type" value="Genomic_DNA"/>
</dbReference>
<keyword evidence="1" id="KW-1133">Transmembrane helix</keyword>
<dbReference type="RefSeq" id="WP_013327524.1">
    <property type="nucleotide sequence ID" value="NC_014506.1"/>
</dbReference>
<proteinExistence type="predicted"/>
<keyword evidence="1" id="KW-0812">Transmembrane</keyword>
<dbReference type="KEGG" id="sua:Saut_1727"/>
<accession>E0UPW2</accession>
<gene>
    <name evidence="2" type="ordered locus">Saut_1727</name>
</gene>
<name>E0UPW2_SULAO</name>
<organism evidence="2 3">
    <name type="scientific">Sulfurimonas autotrophica (strain ATCC BAA-671 / DSM 16294 / JCM 11897 / OK10)</name>
    <dbReference type="NCBI Taxonomy" id="563040"/>
    <lineage>
        <taxon>Bacteria</taxon>
        <taxon>Pseudomonadati</taxon>
        <taxon>Campylobacterota</taxon>
        <taxon>Epsilonproteobacteria</taxon>
        <taxon>Campylobacterales</taxon>
        <taxon>Sulfurimonadaceae</taxon>
        <taxon>Sulfurimonas</taxon>
    </lineage>
</organism>
<dbReference type="HOGENOM" id="CLU_2884273_0_0_7"/>